<dbReference type="InterPro" id="IPR013486">
    <property type="entry name" value="SpoIID/LytB"/>
</dbReference>
<feature type="domain" description="Sporulation stage II protein D amidase enhancer LytB N-terminal" evidence="2">
    <location>
        <begin position="309"/>
        <end position="397"/>
    </location>
</feature>
<dbReference type="Pfam" id="PF08310">
    <property type="entry name" value="LGFP"/>
    <property type="match status" value="2"/>
</dbReference>
<evidence type="ECO:0000313" key="3">
    <source>
        <dbReference type="EMBL" id="UVI36981.1"/>
    </source>
</evidence>
<evidence type="ECO:0000256" key="1">
    <source>
        <dbReference type="SAM" id="SignalP"/>
    </source>
</evidence>
<evidence type="ECO:0000259" key="2">
    <source>
        <dbReference type="Pfam" id="PF08486"/>
    </source>
</evidence>
<dbReference type="NCBIfam" id="TIGR02669">
    <property type="entry name" value="SpoIID_LytB"/>
    <property type="match status" value="1"/>
</dbReference>
<proteinExistence type="predicted"/>
<dbReference type="RefSeq" id="WP_265419541.1">
    <property type="nucleotide sequence ID" value="NZ_CP093443.1"/>
</dbReference>
<keyword evidence="4" id="KW-1185">Reference proteome</keyword>
<dbReference type="InterPro" id="IPR013693">
    <property type="entry name" value="SpoIID/LytB_N"/>
</dbReference>
<gene>
    <name evidence="3" type="ORF">L1F31_04820</name>
</gene>
<feature type="chain" id="PRO_5045583062" evidence="1">
    <location>
        <begin position="35"/>
        <end position="527"/>
    </location>
</feature>
<reference evidence="3" key="1">
    <citation type="submission" date="2022-03" db="EMBL/GenBank/DDBJ databases">
        <title>Brevibacterium spongiae sp. nov., isolated from marine sponge.</title>
        <authorList>
            <person name="Li Z."/>
            <person name="Zhang M."/>
        </authorList>
    </citation>
    <scope>NUCLEOTIDE SEQUENCE</scope>
    <source>
        <strain evidence="3">WHS-Z9</strain>
    </source>
</reference>
<keyword evidence="1" id="KW-0732">Signal</keyword>
<protein>
    <submittedName>
        <fullName evidence="3">SpoIID/LytB domain-containing protein</fullName>
    </submittedName>
</protein>
<dbReference type="InterPro" id="IPR013207">
    <property type="entry name" value="LGFP"/>
</dbReference>
<organism evidence="3 4">
    <name type="scientific">Brevibacterium spongiae</name>
    <dbReference type="NCBI Taxonomy" id="2909672"/>
    <lineage>
        <taxon>Bacteria</taxon>
        <taxon>Bacillati</taxon>
        <taxon>Actinomycetota</taxon>
        <taxon>Actinomycetes</taxon>
        <taxon>Micrococcales</taxon>
        <taxon>Brevibacteriaceae</taxon>
        <taxon>Brevibacterium</taxon>
    </lineage>
</organism>
<evidence type="ECO:0000313" key="4">
    <source>
        <dbReference type="Proteomes" id="UP001064879"/>
    </source>
</evidence>
<dbReference type="EMBL" id="CP093443">
    <property type="protein sequence ID" value="UVI36981.1"/>
    <property type="molecule type" value="Genomic_DNA"/>
</dbReference>
<dbReference type="Proteomes" id="UP001064879">
    <property type="component" value="Chromosome"/>
</dbReference>
<feature type="signal peptide" evidence="1">
    <location>
        <begin position="1"/>
        <end position="34"/>
    </location>
</feature>
<accession>A0ABY5SVB8</accession>
<name>A0ABY5SVB8_9MICO</name>
<dbReference type="Pfam" id="PF08486">
    <property type="entry name" value="SpoIID"/>
    <property type="match status" value="1"/>
</dbReference>
<sequence length="527" mass="55390">MPASPFVKATTPALAALLIGFLLILFIAPPPAHAAYATSGAIGTKHKSLGGNAGKLGPAVGPQRCTLIQKGCYQSFKHGSIHWTKATGAHATWGAIRTAWKKSGWERGALGYPTSSEYRSGSETRQKFQHGLIVWTAKSGAKVKLTKTAKAPATFAVTGSGFGHGVGMSQYGARGMAAAGKTSTQILQHYYTGSKVTTMTKNADASLKVQLLTGKKSVTVTPRSGRLRVKVGSKTIESGSKITIDRTSSGSVKATIGSKSYSGSKLIVEWQGTRYWKGSSATTVSVSGAQNGATGTYRHGRLEIGQLKSTLNVINVLGLNKEYLPGIAEMPASWQSEALRSQAIASRTYAYRNLGAAKPACGCNVYDEVASQRFLGWTHENASDSGPWRKAVAATQTMSGSTVKSARVVTYKDSLIDAVYSSSAGGKTYSAAEVWGSTVPYLVSVDDSPSKYASAKNPNASWSVTIKQADMARAFGLADVRSLSVTKTGSGLVKTVKATSVAGKSASRTGDQLRSKLRLKSASFSVK</sequence>